<accession>A0A3N2PKG0</accession>
<dbReference type="GeneID" id="39578075"/>
<dbReference type="Gene3D" id="3.40.50.1820">
    <property type="entry name" value="alpha/beta hydrolase"/>
    <property type="match status" value="1"/>
</dbReference>
<evidence type="ECO:0000313" key="3">
    <source>
        <dbReference type="EMBL" id="ROT35032.1"/>
    </source>
</evidence>
<gene>
    <name evidence="3" type="ORF">SODALDRAFT_321112</name>
</gene>
<proteinExistence type="predicted"/>
<feature type="domain" description="AB hydrolase-1" evidence="2">
    <location>
        <begin position="58"/>
        <end position="200"/>
    </location>
</feature>
<dbReference type="OrthoDB" id="19657at2759"/>
<evidence type="ECO:0000313" key="4">
    <source>
        <dbReference type="Proteomes" id="UP000272025"/>
    </source>
</evidence>
<evidence type="ECO:0000259" key="2">
    <source>
        <dbReference type="Pfam" id="PF00561"/>
    </source>
</evidence>
<dbReference type="SUPFAM" id="SSF53474">
    <property type="entry name" value="alpha/beta-Hydrolases"/>
    <property type="match status" value="1"/>
</dbReference>
<keyword evidence="3" id="KW-0808">Transferase</keyword>
<protein>
    <submittedName>
        <fullName evidence="3">Glycylpeptide N-tetradecanoyltransferase</fullName>
    </submittedName>
</protein>
<dbReference type="PANTHER" id="PTHR43433">
    <property type="entry name" value="HYDROLASE, ALPHA/BETA FOLD FAMILY PROTEIN"/>
    <property type="match status" value="1"/>
</dbReference>
<name>A0A3N2PKG0_SODAK</name>
<organism evidence="3 4">
    <name type="scientific">Sodiomyces alkalinus (strain CBS 110278 / VKM F-3762 / F11)</name>
    <name type="common">Alkaliphilic filamentous fungus</name>
    <dbReference type="NCBI Taxonomy" id="1314773"/>
    <lineage>
        <taxon>Eukaryota</taxon>
        <taxon>Fungi</taxon>
        <taxon>Dikarya</taxon>
        <taxon>Ascomycota</taxon>
        <taxon>Pezizomycotina</taxon>
        <taxon>Sordariomycetes</taxon>
        <taxon>Hypocreomycetidae</taxon>
        <taxon>Glomerellales</taxon>
        <taxon>Plectosphaerellaceae</taxon>
        <taxon>Sodiomyces</taxon>
    </lineage>
</organism>
<dbReference type="AlphaFoldDB" id="A0A3N2PKG0"/>
<keyword evidence="4" id="KW-1185">Reference proteome</keyword>
<reference evidence="3 4" key="1">
    <citation type="journal article" date="2018" name="Mol. Ecol.">
        <title>The obligate alkalophilic soda-lake fungus Sodiomyces alkalinus has shifted to a protein diet.</title>
        <authorList>
            <person name="Grum-Grzhimaylo A.A."/>
            <person name="Falkoski D.L."/>
            <person name="van den Heuvel J."/>
            <person name="Valero-Jimenez C.A."/>
            <person name="Min B."/>
            <person name="Choi I.G."/>
            <person name="Lipzen A."/>
            <person name="Daum C.G."/>
            <person name="Aanen D.K."/>
            <person name="Tsang A."/>
            <person name="Henrissat B."/>
            <person name="Bilanenko E.N."/>
            <person name="de Vries R.P."/>
            <person name="van Kan J.A.L."/>
            <person name="Grigoriev I.V."/>
            <person name="Debets A.J.M."/>
        </authorList>
    </citation>
    <scope>NUCLEOTIDE SEQUENCE [LARGE SCALE GENOMIC DNA]</scope>
    <source>
        <strain evidence="3 4">F11</strain>
    </source>
</reference>
<evidence type="ECO:0000256" key="1">
    <source>
        <dbReference type="SAM" id="MobiDB-lite"/>
    </source>
</evidence>
<dbReference type="Proteomes" id="UP000272025">
    <property type="component" value="Unassembled WGS sequence"/>
</dbReference>
<dbReference type="PANTHER" id="PTHR43433:SF5">
    <property type="entry name" value="AB HYDROLASE-1 DOMAIN-CONTAINING PROTEIN"/>
    <property type="match status" value="1"/>
</dbReference>
<dbReference type="InterPro" id="IPR050471">
    <property type="entry name" value="AB_hydrolase"/>
</dbReference>
<dbReference type="GO" id="GO:0016740">
    <property type="term" value="F:transferase activity"/>
    <property type="evidence" value="ECO:0007669"/>
    <property type="project" value="UniProtKB-KW"/>
</dbReference>
<dbReference type="EMBL" id="ML119062">
    <property type="protein sequence ID" value="ROT35032.1"/>
    <property type="molecule type" value="Genomic_DNA"/>
</dbReference>
<feature type="compositionally biased region" description="Gly residues" evidence="1">
    <location>
        <begin position="232"/>
        <end position="254"/>
    </location>
</feature>
<dbReference type="PRINTS" id="PR00111">
    <property type="entry name" value="ABHYDROLASE"/>
</dbReference>
<dbReference type="RefSeq" id="XP_028462838.1">
    <property type="nucleotide sequence ID" value="XM_028609597.1"/>
</dbReference>
<dbReference type="InterPro" id="IPR029058">
    <property type="entry name" value="AB_hydrolase_fold"/>
</dbReference>
<dbReference type="InterPro" id="IPR000073">
    <property type="entry name" value="AB_hydrolase_1"/>
</dbReference>
<dbReference type="STRING" id="1314773.A0A3N2PKG0"/>
<feature type="region of interest" description="Disordered" evidence="1">
    <location>
        <begin position="225"/>
        <end position="254"/>
    </location>
</feature>
<dbReference type="Pfam" id="PF00561">
    <property type="entry name" value="Abhydrolase_1"/>
    <property type="match status" value="1"/>
</dbReference>
<sequence length="380" mass="41100">MVAGNRFPTVEETLSHPAYPGVTWNLEPHQKGLLPCANDRGGPVNIYWEIHGNGPRKLILIMGLAGLSSSWQRQTKHFGHDRGDTYSVLLIDNRGVGQSSAPIQRYSTSHMARDALEVIDHVGWSAPRSLHLVGISLGGMISQELACLIPDRLASLTLLCTTAGMDTSSSPLATLRDRIGMFIPKSVGRAVEDTALKLFTDEWLHAPDEAAELPVPGVTPRCGPPVVPEGDAGAGAGAAGPGQGQGQAQGQGGGEYLRFDSNFQRFQAQELNKRLDARRYTRTGFLMQLAAAAWHHKSPEQLKELGDKVGRHRIAVVHGDADVMIDVQHGRKLIESLQPGVGLVVEGMGHAPVMQNVAWLHEFLEERVTACEEAPKNPVT</sequence>